<gene>
    <name evidence="3" type="ORF">PROPAUS_1305</name>
</gene>
<feature type="region of interest" description="Disordered" evidence="1">
    <location>
        <begin position="262"/>
        <end position="282"/>
    </location>
</feature>
<evidence type="ECO:0000256" key="1">
    <source>
        <dbReference type="SAM" id="MobiDB-lite"/>
    </source>
</evidence>
<feature type="domain" description="Tc1-like transposase DDE" evidence="2">
    <location>
        <begin position="112"/>
        <end position="252"/>
    </location>
</feature>
<accession>A0A383S806</accession>
<dbReference type="GO" id="GO:0004519">
    <property type="term" value="F:endonuclease activity"/>
    <property type="evidence" value="ECO:0007669"/>
    <property type="project" value="UniProtKB-KW"/>
</dbReference>
<dbReference type="InterPro" id="IPR036397">
    <property type="entry name" value="RNaseH_sf"/>
</dbReference>
<keyword evidence="3" id="KW-0255">Endonuclease</keyword>
<name>A0A383S806_9ACTN</name>
<dbReference type="Gene3D" id="3.30.420.10">
    <property type="entry name" value="Ribonuclease H-like superfamily/Ribonuclease H"/>
    <property type="match status" value="1"/>
</dbReference>
<evidence type="ECO:0000313" key="3">
    <source>
        <dbReference type="EMBL" id="SYZ33386.1"/>
    </source>
</evidence>
<dbReference type="Pfam" id="PF13358">
    <property type="entry name" value="DDE_3"/>
    <property type="match status" value="1"/>
</dbReference>
<feature type="compositionally biased region" description="Low complexity" evidence="1">
    <location>
        <begin position="262"/>
        <end position="278"/>
    </location>
</feature>
<keyword evidence="4" id="KW-1185">Reference proteome</keyword>
<keyword evidence="3" id="KW-0378">Hydrolase</keyword>
<dbReference type="GO" id="GO:0003676">
    <property type="term" value="F:nucleic acid binding"/>
    <property type="evidence" value="ECO:0007669"/>
    <property type="project" value="InterPro"/>
</dbReference>
<reference evidence="4" key="1">
    <citation type="submission" date="2018-08" db="EMBL/GenBank/DDBJ databases">
        <authorList>
            <person name="Hornung B."/>
        </authorList>
    </citation>
    <scope>NUCLEOTIDE SEQUENCE [LARGE SCALE GENOMIC DNA]</scope>
</reference>
<dbReference type="AlphaFoldDB" id="A0A383S806"/>
<sequence>MCSVLTGHARNQTQRNSPAPEGRPQGCSGFAALTVRYRRRVLGRAGPTRRGEDPVRRRLRVRLFLPVLPAVLRESFKLPDPFDKRRDEQAIIRRMTEVKTQVNHLLEACWEVYAADEVRLEHEAETRRRLPMSQRTKLYVDRRKVPRSFFGAFSLTDKKMRMYPIEGNQNTEQIILTLEQLQRETPHQPDRCRAGRYPIPLSQGSDRLYQPASFLELITPIFLPPYAPDNNSVEHVWNTAKNNIANIQHETLAKLLEHSPRTPLAAPSTTTSNTSPNPDQQPIVFHDCHRIWHTRRTDAEGWLVLTVSIQRRTRVWHGRSNEIESLLSGKGT</sequence>
<dbReference type="EMBL" id="UNQJ01000007">
    <property type="protein sequence ID" value="SYZ33386.1"/>
    <property type="molecule type" value="Genomic_DNA"/>
</dbReference>
<organism evidence="3 4">
    <name type="scientific">Propionibacterium australiense</name>
    <dbReference type="NCBI Taxonomy" id="119981"/>
    <lineage>
        <taxon>Bacteria</taxon>
        <taxon>Bacillati</taxon>
        <taxon>Actinomycetota</taxon>
        <taxon>Actinomycetes</taxon>
        <taxon>Propionibacteriales</taxon>
        <taxon>Propionibacteriaceae</taxon>
        <taxon>Propionibacterium</taxon>
    </lineage>
</organism>
<feature type="region of interest" description="Disordered" evidence="1">
    <location>
        <begin position="1"/>
        <end position="26"/>
    </location>
</feature>
<dbReference type="InterPro" id="IPR038717">
    <property type="entry name" value="Tc1-like_DDE_dom"/>
</dbReference>
<dbReference type="Proteomes" id="UP000263928">
    <property type="component" value="Unassembled WGS sequence"/>
</dbReference>
<protein>
    <submittedName>
        <fullName evidence="3">DDE superfamily endonuclease</fullName>
    </submittedName>
</protein>
<keyword evidence="3" id="KW-0540">Nuclease</keyword>
<evidence type="ECO:0000259" key="2">
    <source>
        <dbReference type="Pfam" id="PF13358"/>
    </source>
</evidence>
<evidence type="ECO:0000313" key="4">
    <source>
        <dbReference type="Proteomes" id="UP000263928"/>
    </source>
</evidence>
<proteinExistence type="predicted"/>